<protein>
    <submittedName>
        <fullName evidence="2">Glutathione S-transferase</fullName>
    </submittedName>
</protein>
<dbReference type="AlphaFoldDB" id="A0A494RC72"/>
<dbReference type="InterPro" id="IPR036282">
    <property type="entry name" value="Glutathione-S-Trfase_C_sf"/>
</dbReference>
<dbReference type="RefSeq" id="WP_121481077.1">
    <property type="nucleotide sequence ID" value="NZ_CP032707.1"/>
</dbReference>
<keyword evidence="3" id="KW-1185">Reference proteome</keyword>
<dbReference type="PROSITE" id="PS50404">
    <property type="entry name" value="GST_NTER"/>
    <property type="match status" value="1"/>
</dbReference>
<keyword evidence="2" id="KW-0808">Transferase</keyword>
<dbReference type="OrthoDB" id="7203409at2"/>
<dbReference type="GO" id="GO:0016740">
    <property type="term" value="F:transferase activity"/>
    <property type="evidence" value="ECO:0007669"/>
    <property type="project" value="UniProtKB-KW"/>
</dbReference>
<evidence type="ECO:0000313" key="3">
    <source>
        <dbReference type="Proteomes" id="UP000276984"/>
    </source>
</evidence>
<dbReference type="Pfam" id="PF22119">
    <property type="entry name" value="GST_C_8"/>
    <property type="match status" value="1"/>
</dbReference>
<dbReference type="InterPro" id="IPR036249">
    <property type="entry name" value="Thioredoxin-like_sf"/>
</dbReference>
<name>A0A494RC72_9CAUL</name>
<evidence type="ECO:0000313" key="2">
    <source>
        <dbReference type="EMBL" id="AYG93917.1"/>
    </source>
</evidence>
<reference evidence="2 3" key="1">
    <citation type="submission" date="2018-10" db="EMBL/GenBank/DDBJ databases">
        <title>Complete genome sequence of Brevundimonas naejangsanensis BRV3.</title>
        <authorList>
            <person name="Berrios L."/>
            <person name="Ely B."/>
        </authorList>
    </citation>
    <scope>NUCLEOTIDE SEQUENCE [LARGE SCALE GENOMIC DNA]</scope>
    <source>
        <strain evidence="2 3">BRV3</strain>
    </source>
</reference>
<evidence type="ECO:0000259" key="1">
    <source>
        <dbReference type="PROSITE" id="PS50404"/>
    </source>
</evidence>
<dbReference type="SUPFAM" id="SSF52833">
    <property type="entry name" value="Thioredoxin-like"/>
    <property type="match status" value="1"/>
</dbReference>
<dbReference type="InterPro" id="IPR054761">
    <property type="entry name" value="GST_C_proteobact"/>
</dbReference>
<feature type="domain" description="GST N-terminal" evidence="1">
    <location>
        <begin position="1"/>
        <end position="84"/>
    </location>
</feature>
<dbReference type="Proteomes" id="UP000276984">
    <property type="component" value="Chromosome"/>
</dbReference>
<dbReference type="Gene3D" id="3.40.30.10">
    <property type="entry name" value="Glutaredoxin"/>
    <property type="match status" value="1"/>
</dbReference>
<accession>A0A494RC72</accession>
<dbReference type="SUPFAM" id="SSF47616">
    <property type="entry name" value="GST C-terminal domain-like"/>
    <property type="match status" value="1"/>
</dbReference>
<gene>
    <name evidence="2" type="ORF">D8I30_00990</name>
</gene>
<dbReference type="Gene3D" id="1.20.1050.10">
    <property type="match status" value="1"/>
</dbReference>
<dbReference type="InterPro" id="IPR004045">
    <property type="entry name" value="Glutathione_S-Trfase_N"/>
</dbReference>
<dbReference type="EMBL" id="CP032707">
    <property type="protein sequence ID" value="AYG93917.1"/>
    <property type="molecule type" value="Genomic_DNA"/>
</dbReference>
<sequence>MPYALYYWSAPFRGQFVRAVLAFAGEDWAEPGDGAIAALMAGAPEDMPIPFMGPPVLVDAAADVAISQMPAIVFYLGETLGLLPSTPALRALTIKVVNDANDVIDEITLDGGRQMWTEQRWTAFAPRLRRWMALWEEQGRRHGLRARSGFLLGGDAPGIADVVTATLWSTLSERFPKIGAMLEDTAPLTANLVRRVSAVPALADLAARAWRDYGETYCGGRIEISLRRVAGSDVANDRDQAAPEGS</sequence>
<proteinExistence type="predicted"/>
<organism evidence="2 3">
    <name type="scientific">Brevundimonas naejangsanensis</name>
    <dbReference type="NCBI Taxonomy" id="588932"/>
    <lineage>
        <taxon>Bacteria</taxon>
        <taxon>Pseudomonadati</taxon>
        <taxon>Pseudomonadota</taxon>
        <taxon>Alphaproteobacteria</taxon>
        <taxon>Caulobacterales</taxon>
        <taxon>Caulobacteraceae</taxon>
        <taxon>Brevundimonas</taxon>
    </lineage>
</organism>